<dbReference type="GeneID" id="58090508"/>
<evidence type="ECO:0000256" key="2">
    <source>
        <dbReference type="ARBA" id="ARBA00022801"/>
    </source>
</evidence>
<evidence type="ECO:0000313" key="5">
    <source>
        <dbReference type="Proteomes" id="UP000293637"/>
    </source>
</evidence>
<name>A0A4Q9WC80_STALU</name>
<protein>
    <submittedName>
        <fullName evidence="4">Choloylglycine hydrolase family protein</fullName>
    </submittedName>
</protein>
<evidence type="ECO:0000259" key="3">
    <source>
        <dbReference type="Pfam" id="PF02275"/>
    </source>
</evidence>
<reference evidence="4 5" key="1">
    <citation type="journal article" date="2019" name="Sci. Transl. Med.">
        <title>Quorum sensing between bacterial species on the skin protects against epidermal injury in atopic dermatitis.</title>
        <authorList>
            <person name="Williams M.R."/>
        </authorList>
    </citation>
    <scope>NUCLEOTIDE SEQUENCE [LARGE SCALE GENOMIC DNA]</scope>
    <source>
        <strain evidence="4 5">E7</strain>
    </source>
</reference>
<dbReference type="InterPro" id="IPR052193">
    <property type="entry name" value="Peptidase_C59"/>
</dbReference>
<dbReference type="PANTHER" id="PTHR35527">
    <property type="entry name" value="CHOLOYLGLYCINE HYDROLASE"/>
    <property type="match status" value="1"/>
</dbReference>
<dbReference type="SUPFAM" id="SSF56235">
    <property type="entry name" value="N-terminal nucleophile aminohydrolases (Ntn hydrolases)"/>
    <property type="match status" value="1"/>
</dbReference>
<dbReference type="GO" id="GO:0016787">
    <property type="term" value="F:hydrolase activity"/>
    <property type="evidence" value="ECO:0007669"/>
    <property type="project" value="UniProtKB-KW"/>
</dbReference>
<accession>A0A4Q9WC80</accession>
<dbReference type="RefSeq" id="WP_002459896.1">
    <property type="nucleotide sequence ID" value="NZ_AP021848.1"/>
</dbReference>
<dbReference type="Pfam" id="PF02275">
    <property type="entry name" value="CBAH"/>
    <property type="match status" value="1"/>
</dbReference>
<evidence type="ECO:0000313" key="4">
    <source>
        <dbReference type="EMBL" id="TBW71850.1"/>
    </source>
</evidence>
<sequence>MCTGFSFYTKQNHHYLARTMDFAFEFNGIPTVVPRDFKYDFDLEDALQLTYGFVGTNLKVGRYRFGDGINEQGLAISNHYFTGEASYCKHKRYGYFNLAPEEFIVWVLGFVKNIADLKQKAAHINILNEKNTTLNIVPPLQFMITDKTGHTATVEPRNGRVIIKDNHVNVLTNAPSVEWHIENLRNYAFLSPTKTAYPIVGKILTRPMGIEAGTNGLPGGYTSTERFVRASYLRQQLHSATDESQNLNNCFKLLDSVSIPKGAVLDGGIPHYTQYQLVMDSETLTFYIKPYSTNQIFSLTLTEEILTQKEMMFFPLKQEIQFTPLKNTKD</sequence>
<dbReference type="InterPro" id="IPR029055">
    <property type="entry name" value="Ntn_hydrolases_N"/>
</dbReference>
<gene>
    <name evidence="4" type="ORF">EQ812_08570</name>
</gene>
<dbReference type="EMBL" id="SCHB01000005">
    <property type="protein sequence ID" value="TBW71850.1"/>
    <property type="molecule type" value="Genomic_DNA"/>
</dbReference>
<keyword evidence="2 4" id="KW-0378">Hydrolase</keyword>
<evidence type="ECO:0000256" key="1">
    <source>
        <dbReference type="ARBA" id="ARBA00006625"/>
    </source>
</evidence>
<comment type="caution">
    <text evidence="4">The sequence shown here is derived from an EMBL/GenBank/DDBJ whole genome shotgun (WGS) entry which is preliminary data.</text>
</comment>
<dbReference type="Proteomes" id="UP000293637">
    <property type="component" value="Unassembled WGS sequence"/>
</dbReference>
<proteinExistence type="inferred from homology"/>
<dbReference type="CDD" id="cd00542">
    <property type="entry name" value="Ntn_PVA"/>
    <property type="match status" value="1"/>
</dbReference>
<dbReference type="InterPro" id="IPR029132">
    <property type="entry name" value="CBAH/NAAA_C"/>
</dbReference>
<feature type="domain" description="Choloylglycine hydrolase/NAAA C-terminal" evidence="3">
    <location>
        <begin position="2"/>
        <end position="312"/>
    </location>
</feature>
<dbReference type="AlphaFoldDB" id="A0A4Q9WC80"/>
<dbReference type="Gene3D" id="3.60.60.10">
    <property type="entry name" value="Penicillin V Acylase, Chain A"/>
    <property type="match status" value="1"/>
</dbReference>
<dbReference type="PANTHER" id="PTHR35527:SF2">
    <property type="entry name" value="HYDROLASE"/>
    <property type="match status" value="1"/>
</dbReference>
<organism evidence="4 5">
    <name type="scientific">Staphylococcus lugdunensis</name>
    <dbReference type="NCBI Taxonomy" id="28035"/>
    <lineage>
        <taxon>Bacteria</taxon>
        <taxon>Bacillati</taxon>
        <taxon>Bacillota</taxon>
        <taxon>Bacilli</taxon>
        <taxon>Bacillales</taxon>
        <taxon>Staphylococcaceae</taxon>
        <taxon>Staphylococcus</taxon>
    </lineage>
</organism>
<comment type="similarity">
    <text evidence="1">Belongs to the peptidase C59 family.</text>
</comment>